<sequence>DVLLKIKIKVNAVSIEEVPEEKWGEEVYEPDIPTSTLFKVPKHKTPPYKSAEA</sequence>
<dbReference type="EMBL" id="BARV01007653">
    <property type="protein sequence ID" value="GAI10925.1"/>
    <property type="molecule type" value="Genomic_DNA"/>
</dbReference>
<evidence type="ECO:0000313" key="1">
    <source>
        <dbReference type="EMBL" id="GAI10925.1"/>
    </source>
</evidence>
<gene>
    <name evidence="1" type="ORF">S06H3_15550</name>
</gene>
<comment type="caution">
    <text evidence="1">The sequence shown here is derived from an EMBL/GenBank/DDBJ whole genome shotgun (WGS) entry which is preliminary data.</text>
</comment>
<protein>
    <submittedName>
        <fullName evidence="1">Uncharacterized protein</fullName>
    </submittedName>
</protein>
<reference evidence="1" key="1">
    <citation type="journal article" date="2014" name="Front. Microbiol.">
        <title>High frequency of phylogenetically diverse reductive dehalogenase-homologous genes in deep subseafloor sedimentary metagenomes.</title>
        <authorList>
            <person name="Kawai M."/>
            <person name="Futagami T."/>
            <person name="Toyoda A."/>
            <person name="Takaki Y."/>
            <person name="Nishi S."/>
            <person name="Hori S."/>
            <person name="Arai W."/>
            <person name="Tsubouchi T."/>
            <person name="Morono Y."/>
            <person name="Uchiyama I."/>
            <person name="Ito T."/>
            <person name="Fujiyama A."/>
            <person name="Inagaki F."/>
            <person name="Takami H."/>
        </authorList>
    </citation>
    <scope>NUCLEOTIDE SEQUENCE</scope>
    <source>
        <strain evidence="1">Expedition CK06-06</strain>
    </source>
</reference>
<proteinExistence type="predicted"/>
<dbReference type="AlphaFoldDB" id="X1M890"/>
<accession>X1M890</accession>
<organism evidence="1">
    <name type="scientific">marine sediment metagenome</name>
    <dbReference type="NCBI Taxonomy" id="412755"/>
    <lineage>
        <taxon>unclassified sequences</taxon>
        <taxon>metagenomes</taxon>
        <taxon>ecological metagenomes</taxon>
    </lineage>
</organism>
<feature type="non-terminal residue" evidence="1">
    <location>
        <position position="1"/>
    </location>
</feature>
<name>X1M890_9ZZZZ</name>